<sequence length="383" mass="42095">MAADIVKGGWSQEEDECLIKAIEKYGTKWSMVSSMVKTRNSDQCAKRWTDTLNPSIDRTSWTLEEDALLLKAVQEQGNVWTKIVKTYFPGRTGLAAKNRYNSIIRFTTDSRVARRKTSSTRKPRRISDPPSTLSESVASPSTSESSLFPDEPSPTPSGISTPSPLSPCELSPDLNSLWPPSNDVATEKPAQEQLFPSLQNEQYGIVQSQSSVLPQFDPSAVSFATSSTCNFLSQDWVSDASPLQDPFFPNTPYSHDFVDSMLQNSGSEWQNHGNLTAMSGHVDSGTYMNSEFPSTDQNALLSLLPPNLKDSVDGMTTIVHSPTSLCQPQSFDGQIRASMHSLLSDAKGALGPRHKQDQSHVLASLLNRMENESGRTPICIILM</sequence>
<reference evidence="8 9" key="1">
    <citation type="journal article" date="2020" name="ISME J.">
        <title>Uncovering the hidden diversity of litter-decomposition mechanisms in mushroom-forming fungi.</title>
        <authorList>
            <person name="Floudas D."/>
            <person name="Bentzer J."/>
            <person name="Ahren D."/>
            <person name="Johansson T."/>
            <person name="Persson P."/>
            <person name="Tunlid A."/>
        </authorList>
    </citation>
    <scope>NUCLEOTIDE SEQUENCE [LARGE SCALE GENOMIC DNA]</scope>
    <source>
        <strain evidence="8 9">CBS 291.85</strain>
    </source>
</reference>
<name>A0A8H5LPU8_9AGAR</name>
<dbReference type="SMART" id="SM00717">
    <property type="entry name" value="SANT"/>
    <property type="match status" value="2"/>
</dbReference>
<evidence type="ECO:0000313" key="8">
    <source>
        <dbReference type="EMBL" id="KAF5364986.1"/>
    </source>
</evidence>
<keyword evidence="3" id="KW-0539">Nucleus</keyword>
<evidence type="ECO:0000256" key="3">
    <source>
        <dbReference type="ARBA" id="ARBA00023242"/>
    </source>
</evidence>
<dbReference type="PROSITE" id="PS50090">
    <property type="entry name" value="MYB_LIKE"/>
    <property type="match status" value="2"/>
</dbReference>
<dbReference type="GO" id="GO:0045944">
    <property type="term" value="P:positive regulation of transcription by RNA polymerase II"/>
    <property type="evidence" value="ECO:0007669"/>
    <property type="project" value="TreeGrafter"/>
</dbReference>
<feature type="domain" description="HTH myb-type" evidence="6">
    <location>
        <begin position="58"/>
        <end position="108"/>
    </location>
</feature>
<accession>A0A8H5LPU8</accession>
<dbReference type="EMBL" id="JAACJM010000296">
    <property type="protein sequence ID" value="KAF5332969.1"/>
    <property type="molecule type" value="Genomic_DNA"/>
</dbReference>
<evidence type="ECO:0000313" key="7">
    <source>
        <dbReference type="EMBL" id="KAF5332969.1"/>
    </source>
</evidence>
<dbReference type="Proteomes" id="UP000559256">
    <property type="component" value="Unassembled WGS sequence"/>
</dbReference>
<dbReference type="InterPro" id="IPR009057">
    <property type="entry name" value="Homeodomain-like_sf"/>
</dbReference>
<feature type="compositionally biased region" description="Low complexity" evidence="4">
    <location>
        <begin position="130"/>
        <end position="147"/>
    </location>
</feature>
<dbReference type="InterPro" id="IPR001005">
    <property type="entry name" value="SANT/Myb"/>
</dbReference>
<evidence type="ECO:0000259" key="5">
    <source>
        <dbReference type="PROSITE" id="PS50090"/>
    </source>
</evidence>
<feature type="compositionally biased region" description="Low complexity" evidence="4">
    <location>
        <begin position="156"/>
        <end position="167"/>
    </location>
</feature>
<organism evidence="8 9">
    <name type="scientific">Tetrapyrgos nigripes</name>
    <dbReference type="NCBI Taxonomy" id="182062"/>
    <lineage>
        <taxon>Eukaryota</taxon>
        <taxon>Fungi</taxon>
        <taxon>Dikarya</taxon>
        <taxon>Basidiomycota</taxon>
        <taxon>Agaricomycotina</taxon>
        <taxon>Agaricomycetes</taxon>
        <taxon>Agaricomycetidae</taxon>
        <taxon>Agaricales</taxon>
        <taxon>Marasmiineae</taxon>
        <taxon>Marasmiaceae</taxon>
        <taxon>Tetrapyrgos</taxon>
    </lineage>
</organism>
<feature type="domain" description="Myb-like" evidence="5">
    <location>
        <begin position="53"/>
        <end position="104"/>
    </location>
</feature>
<dbReference type="PROSITE" id="PS51294">
    <property type="entry name" value="HTH_MYB"/>
    <property type="match status" value="2"/>
</dbReference>
<dbReference type="GO" id="GO:0000981">
    <property type="term" value="F:DNA-binding transcription factor activity, RNA polymerase II-specific"/>
    <property type="evidence" value="ECO:0007669"/>
    <property type="project" value="TreeGrafter"/>
</dbReference>
<proteinExistence type="predicted"/>
<dbReference type="FunFam" id="1.10.10.60:FF:000016">
    <property type="entry name" value="Transcriptional activator Myb isoform A"/>
    <property type="match status" value="1"/>
</dbReference>
<dbReference type="AlphaFoldDB" id="A0A8H5LPU8"/>
<evidence type="ECO:0000256" key="2">
    <source>
        <dbReference type="ARBA" id="ARBA00023163"/>
    </source>
</evidence>
<dbReference type="PANTHER" id="PTHR45614:SF199">
    <property type="entry name" value="MYB-LIKE TRANSCRIPTION FACTOR (EUROFUNG)-RELATED"/>
    <property type="match status" value="1"/>
</dbReference>
<dbReference type="OrthoDB" id="2143914at2759"/>
<dbReference type="InterPro" id="IPR017930">
    <property type="entry name" value="Myb_dom"/>
</dbReference>
<feature type="domain" description="Myb-like" evidence="5">
    <location>
        <begin position="2"/>
        <end position="52"/>
    </location>
</feature>
<keyword evidence="2" id="KW-0804">Transcription</keyword>
<dbReference type="SUPFAM" id="SSF46689">
    <property type="entry name" value="Homeodomain-like"/>
    <property type="match status" value="1"/>
</dbReference>
<dbReference type="EMBL" id="JAACJM010000030">
    <property type="protein sequence ID" value="KAF5364986.1"/>
    <property type="molecule type" value="Genomic_DNA"/>
</dbReference>
<evidence type="ECO:0000259" key="6">
    <source>
        <dbReference type="PROSITE" id="PS51294"/>
    </source>
</evidence>
<dbReference type="Gene3D" id="1.10.10.60">
    <property type="entry name" value="Homeodomain-like"/>
    <property type="match status" value="2"/>
</dbReference>
<dbReference type="PANTHER" id="PTHR45614">
    <property type="entry name" value="MYB PROTEIN-RELATED"/>
    <property type="match status" value="1"/>
</dbReference>
<evidence type="ECO:0000313" key="9">
    <source>
        <dbReference type="Proteomes" id="UP000559256"/>
    </source>
</evidence>
<feature type="domain" description="HTH myb-type" evidence="6">
    <location>
        <begin position="2"/>
        <end position="56"/>
    </location>
</feature>
<dbReference type="Pfam" id="PF13921">
    <property type="entry name" value="Myb_DNA-bind_6"/>
    <property type="match status" value="1"/>
</dbReference>
<dbReference type="InterPro" id="IPR050560">
    <property type="entry name" value="MYB_TF"/>
</dbReference>
<evidence type="ECO:0000256" key="1">
    <source>
        <dbReference type="ARBA" id="ARBA00023015"/>
    </source>
</evidence>
<dbReference type="CDD" id="cd00167">
    <property type="entry name" value="SANT"/>
    <property type="match status" value="2"/>
</dbReference>
<dbReference type="GO" id="GO:0005634">
    <property type="term" value="C:nucleus"/>
    <property type="evidence" value="ECO:0007669"/>
    <property type="project" value="TreeGrafter"/>
</dbReference>
<evidence type="ECO:0000256" key="4">
    <source>
        <dbReference type="SAM" id="MobiDB-lite"/>
    </source>
</evidence>
<dbReference type="GO" id="GO:0000278">
    <property type="term" value="P:mitotic cell cycle"/>
    <property type="evidence" value="ECO:0007669"/>
    <property type="project" value="TreeGrafter"/>
</dbReference>
<dbReference type="GO" id="GO:0000978">
    <property type="term" value="F:RNA polymerase II cis-regulatory region sequence-specific DNA binding"/>
    <property type="evidence" value="ECO:0007669"/>
    <property type="project" value="TreeGrafter"/>
</dbReference>
<feature type="compositionally biased region" description="Basic residues" evidence="4">
    <location>
        <begin position="113"/>
        <end position="124"/>
    </location>
</feature>
<keyword evidence="9" id="KW-1185">Reference proteome</keyword>
<gene>
    <name evidence="8" type="ORF">D9758_008194</name>
    <name evidence="7" type="ORF">D9758_018693</name>
</gene>
<keyword evidence="1" id="KW-0805">Transcription regulation</keyword>
<feature type="region of interest" description="Disordered" evidence="4">
    <location>
        <begin position="112"/>
        <end position="187"/>
    </location>
</feature>
<protein>
    <submittedName>
        <fullName evidence="8">Uncharacterized protein</fullName>
    </submittedName>
</protein>
<comment type="caution">
    <text evidence="8">The sequence shown here is derived from an EMBL/GenBank/DDBJ whole genome shotgun (WGS) entry which is preliminary data.</text>
</comment>